<reference evidence="3" key="1">
    <citation type="submission" date="2023-03" db="EMBL/GenBank/DDBJ databases">
        <authorList>
            <person name="Julca I."/>
        </authorList>
    </citation>
    <scope>NUCLEOTIDE SEQUENCE</scope>
</reference>
<feature type="region of interest" description="Disordered" evidence="2">
    <location>
        <begin position="1"/>
        <end position="73"/>
    </location>
</feature>
<evidence type="ECO:0000313" key="4">
    <source>
        <dbReference type="Proteomes" id="UP001161247"/>
    </source>
</evidence>
<organism evidence="3 4">
    <name type="scientific">Oldenlandia corymbosa var. corymbosa</name>
    <dbReference type="NCBI Taxonomy" id="529605"/>
    <lineage>
        <taxon>Eukaryota</taxon>
        <taxon>Viridiplantae</taxon>
        <taxon>Streptophyta</taxon>
        <taxon>Embryophyta</taxon>
        <taxon>Tracheophyta</taxon>
        <taxon>Spermatophyta</taxon>
        <taxon>Magnoliopsida</taxon>
        <taxon>eudicotyledons</taxon>
        <taxon>Gunneridae</taxon>
        <taxon>Pentapetalae</taxon>
        <taxon>asterids</taxon>
        <taxon>lamiids</taxon>
        <taxon>Gentianales</taxon>
        <taxon>Rubiaceae</taxon>
        <taxon>Rubioideae</taxon>
        <taxon>Spermacoceae</taxon>
        <taxon>Hedyotis-Oldenlandia complex</taxon>
        <taxon>Oldenlandia</taxon>
    </lineage>
</organism>
<feature type="region of interest" description="Disordered" evidence="2">
    <location>
        <begin position="89"/>
        <end position="138"/>
    </location>
</feature>
<proteinExistence type="inferred from homology"/>
<gene>
    <name evidence="3" type="ORF">OLC1_LOCUS8109</name>
</gene>
<evidence type="ECO:0000256" key="1">
    <source>
        <dbReference type="ARBA" id="ARBA00034773"/>
    </source>
</evidence>
<comment type="similarity">
    <text evidence="1">Belongs to the senescence regulator S40 family.</text>
</comment>
<feature type="compositionally biased region" description="Pro residues" evidence="2">
    <location>
        <begin position="121"/>
        <end position="138"/>
    </location>
</feature>
<keyword evidence="4" id="KW-1185">Reference proteome</keyword>
<feature type="compositionally biased region" description="Polar residues" evidence="2">
    <location>
        <begin position="90"/>
        <end position="115"/>
    </location>
</feature>
<accession>A0AAV1CQR4</accession>
<dbReference type="AlphaFoldDB" id="A0AAV1CQR4"/>
<dbReference type="Pfam" id="PF04520">
    <property type="entry name" value="Senescence_reg"/>
    <property type="match status" value="1"/>
</dbReference>
<dbReference type="InterPro" id="IPR007608">
    <property type="entry name" value="Senescence_reg_S40"/>
</dbReference>
<evidence type="ECO:0000256" key="2">
    <source>
        <dbReference type="SAM" id="MobiDB-lite"/>
    </source>
</evidence>
<dbReference type="EMBL" id="OX459120">
    <property type="protein sequence ID" value="CAI9097685.1"/>
    <property type="molecule type" value="Genomic_DNA"/>
</dbReference>
<dbReference type="Proteomes" id="UP001161247">
    <property type="component" value="Chromosome 3"/>
</dbReference>
<feature type="compositionally biased region" description="Acidic residues" evidence="2">
    <location>
        <begin position="36"/>
        <end position="51"/>
    </location>
</feature>
<sequence>MEQNGVANYRHRQSPSSDRFLGVFSPTKQAPALGESGDDFIAGDELNEDDVFWNGDFNEPHGRSSSPAAVTNVRHPFRQPDKFGILAALSSDNRNPNQPLLQRKSSLSPSTTSFIHKTPPSASPTPTQPSPFSRPIPSIPKPHNFNSYSQSMPGRKFQQSAPMNVPIMPRKPRNGSLADVDIDDDDAEDEMLPPHEIVARGSAARSPKTTFSVLEGAGRTLKGRDLRQVRNAIWRQTGFLD</sequence>
<protein>
    <submittedName>
        <fullName evidence="3">OLC1v1034155C1</fullName>
    </submittedName>
</protein>
<dbReference type="PANTHER" id="PTHR33083:SF116">
    <property type="entry name" value="OS04G0413900 PROTEIN"/>
    <property type="match status" value="1"/>
</dbReference>
<evidence type="ECO:0000313" key="3">
    <source>
        <dbReference type="EMBL" id="CAI9097685.1"/>
    </source>
</evidence>
<dbReference type="GO" id="GO:0010150">
    <property type="term" value="P:leaf senescence"/>
    <property type="evidence" value="ECO:0007669"/>
    <property type="project" value="UniProtKB-ARBA"/>
</dbReference>
<name>A0AAV1CQR4_OLDCO</name>
<dbReference type="PANTHER" id="PTHR33083">
    <property type="entry name" value="EXPRESSED PROTEIN"/>
    <property type="match status" value="1"/>
</dbReference>